<feature type="region of interest" description="Disordered" evidence="2">
    <location>
        <begin position="1"/>
        <end position="29"/>
    </location>
</feature>
<feature type="domain" description="RRM" evidence="3">
    <location>
        <begin position="332"/>
        <end position="403"/>
    </location>
</feature>
<evidence type="ECO:0000313" key="5">
    <source>
        <dbReference type="Proteomes" id="UP000439903"/>
    </source>
</evidence>
<dbReference type="InterPro" id="IPR012677">
    <property type="entry name" value="Nucleotide-bd_a/b_plait_sf"/>
</dbReference>
<keyword evidence="5" id="KW-1185">Reference proteome</keyword>
<proteinExistence type="predicted"/>
<reference evidence="4 5" key="1">
    <citation type="journal article" date="2019" name="Environ. Microbiol.">
        <title>At the nexus of three kingdoms: the genome of the mycorrhizal fungus Gigaspora margarita provides insights into plant, endobacterial and fungal interactions.</title>
        <authorList>
            <person name="Venice F."/>
            <person name="Ghignone S."/>
            <person name="Salvioli di Fossalunga A."/>
            <person name="Amselem J."/>
            <person name="Novero M."/>
            <person name="Xianan X."/>
            <person name="Sedzielewska Toro K."/>
            <person name="Morin E."/>
            <person name="Lipzen A."/>
            <person name="Grigoriev I.V."/>
            <person name="Henrissat B."/>
            <person name="Martin F.M."/>
            <person name="Bonfante P."/>
        </authorList>
    </citation>
    <scope>NUCLEOTIDE SEQUENCE [LARGE SCALE GENOMIC DNA]</scope>
    <source>
        <strain evidence="4 5">BEG34</strain>
    </source>
</reference>
<dbReference type="PROSITE" id="PS50102">
    <property type="entry name" value="RRM"/>
    <property type="match status" value="1"/>
</dbReference>
<dbReference type="Gene3D" id="3.40.50.800">
    <property type="entry name" value="Anticodon-binding domain"/>
    <property type="match status" value="1"/>
</dbReference>
<feature type="compositionally biased region" description="Basic and acidic residues" evidence="2">
    <location>
        <begin position="423"/>
        <end position="445"/>
    </location>
</feature>
<comment type="caution">
    <text evidence="4">The sequence shown here is derived from an EMBL/GenBank/DDBJ whole genome shotgun (WGS) entry which is preliminary data.</text>
</comment>
<feature type="compositionally biased region" description="Basic and acidic residues" evidence="2">
    <location>
        <begin position="540"/>
        <end position="561"/>
    </location>
</feature>
<dbReference type="PANTHER" id="PTHR23295:SF6">
    <property type="entry name" value="NEOSIN, ISOFORM A"/>
    <property type="match status" value="1"/>
</dbReference>
<dbReference type="InterPro" id="IPR036621">
    <property type="entry name" value="Anticodon-bd_dom_sf"/>
</dbReference>
<dbReference type="Gene3D" id="3.30.70.330">
    <property type="match status" value="1"/>
</dbReference>
<protein>
    <submittedName>
        <fullName evidence="4">Polya binding protein nab3</fullName>
    </submittedName>
</protein>
<dbReference type="Pfam" id="PF00076">
    <property type="entry name" value="RRM_1"/>
    <property type="match status" value="1"/>
</dbReference>
<organism evidence="4 5">
    <name type="scientific">Gigaspora margarita</name>
    <dbReference type="NCBI Taxonomy" id="4874"/>
    <lineage>
        <taxon>Eukaryota</taxon>
        <taxon>Fungi</taxon>
        <taxon>Fungi incertae sedis</taxon>
        <taxon>Mucoromycota</taxon>
        <taxon>Glomeromycotina</taxon>
        <taxon>Glomeromycetes</taxon>
        <taxon>Diversisporales</taxon>
        <taxon>Gigasporaceae</taxon>
        <taxon>Gigaspora</taxon>
    </lineage>
</organism>
<evidence type="ECO:0000259" key="3">
    <source>
        <dbReference type="PROSITE" id="PS50102"/>
    </source>
</evidence>
<dbReference type="Proteomes" id="UP000439903">
    <property type="component" value="Unassembled WGS sequence"/>
</dbReference>
<feature type="compositionally biased region" description="Basic and acidic residues" evidence="2">
    <location>
        <begin position="456"/>
        <end position="478"/>
    </location>
</feature>
<dbReference type="InterPro" id="IPR000504">
    <property type="entry name" value="RRM_dom"/>
</dbReference>
<dbReference type="SUPFAM" id="SSF52954">
    <property type="entry name" value="Class II aaRS ABD-related"/>
    <property type="match status" value="1"/>
</dbReference>
<feature type="region of interest" description="Disordered" evidence="2">
    <location>
        <begin position="251"/>
        <end position="315"/>
    </location>
</feature>
<dbReference type="GO" id="GO:0003723">
    <property type="term" value="F:RNA binding"/>
    <property type="evidence" value="ECO:0007669"/>
    <property type="project" value="UniProtKB-UniRule"/>
</dbReference>
<dbReference type="AlphaFoldDB" id="A0A8H4ELP0"/>
<dbReference type="SMART" id="SM00360">
    <property type="entry name" value="RRM"/>
    <property type="match status" value="1"/>
</dbReference>
<feature type="compositionally biased region" description="Polar residues" evidence="2">
    <location>
        <begin position="1"/>
        <end position="19"/>
    </location>
</feature>
<sequence length="879" mass="100133">MSDINVHNLSNKQNVLNESTEVDTTNNNDTTLCVSQYPSLINDASTSFNLSSVESRTDFTEQPINHEELKNNITKESHSFTQIIEENVVPHDQSEEQLKGSQEDVDKLTNYKQESTCETNHDSVQEIVTVLGEGVVQTPPRSCMIEIDVPKNQTKMPLSISDNDTIQTQVSLEQFVEPDCQSPTPELSNIPQPSLEQSLPKTGLTNQNEINNMDTDEVLVAPIDQDSIDKSFRTKTADPFDVPNSVATTSDTLHCEFGPSSNPNTTENTENTSSWNNSVNNSTEFNYGREPRRWRGRRSPSSQADNEKSDHKVPFNLPKLTDADFQALPSGSRLFLGNLSTHSTSKKELYDIFSPHGEILQISIKNSFGFVQYNNPESVKKAIEKENGRVLHGLKLGLEVSHGKPWHHLSPNEDGSKPSFANRQEKHWNQRGCKEDWYQNDRDYPPGRGHQGQSYPDRRYDDYDRRNPDYKFDRRASYDSRGGYDYSDQRDYRSPQEYRGDYKDEHEYRPRDERGYRRSSYRDEHRDERYAQRSKPYRIPSRDYMERRQSRDHPYRSQSHDEPDDEFPLPRRQGSDVPECQIIVLEEVERNFLWQVESSFRDANITVHTLHLSRKLHIQAVIRQMIVEGVHAVVFMERHNAINGRVNMQIFDQSRVRDNVKYDEYNNIKVDEAVNLLLRTRILQRQGDLRPPDNLLLSGQPNLVQSQQGQPGPAGLHPISLSNVNFAALANLLGTLQQQQPPTNPNQGIQPMPMIPLGGIQPSQPGLLNQQQPQNIDVQQLLRQLAPQNTGLPNQPPFMPVPPHMAPNLGPPPSPYNAPMVGQPPNIVPPNPITPNGLSLSQHQSQHINPNVPQFSTTISTASNVTDLMAQFKQYSNQR</sequence>
<dbReference type="PANTHER" id="PTHR23295">
    <property type="entry name" value="NUCLEAR RECEPTOR COACTIVATOR 5-RELATED"/>
    <property type="match status" value="1"/>
</dbReference>
<name>A0A8H4ELP0_GIGMA</name>
<feature type="compositionally biased region" description="Low complexity" evidence="2">
    <location>
        <begin position="260"/>
        <end position="284"/>
    </location>
</feature>
<evidence type="ECO:0000256" key="1">
    <source>
        <dbReference type="PROSITE-ProRule" id="PRU00176"/>
    </source>
</evidence>
<dbReference type="SUPFAM" id="SSF54928">
    <property type="entry name" value="RNA-binding domain, RBD"/>
    <property type="match status" value="1"/>
</dbReference>
<dbReference type="OrthoDB" id="10044938at2759"/>
<feature type="compositionally biased region" description="Basic and acidic residues" evidence="2">
    <location>
        <begin position="487"/>
        <end position="531"/>
    </location>
</feature>
<evidence type="ECO:0000313" key="4">
    <source>
        <dbReference type="EMBL" id="KAF0512385.1"/>
    </source>
</evidence>
<dbReference type="EMBL" id="WTPW01000426">
    <property type="protein sequence ID" value="KAF0512385.1"/>
    <property type="molecule type" value="Genomic_DNA"/>
</dbReference>
<gene>
    <name evidence="4" type="ORF">F8M41_018016</name>
</gene>
<evidence type="ECO:0000256" key="2">
    <source>
        <dbReference type="SAM" id="MobiDB-lite"/>
    </source>
</evidence>
<accession>A0A8H4ELP0</accession>
<feature type="region of interest" description="Disordered" evidence="2">
    <location>
        <begin position="402"/>
        <end position="574"/>
    </location>
</feature>
<dbReference type="InterPro" id="IPR035979">
    <property type="entry name" value="RBD_domain_sf"/>
</dbReference>
<dbReference type="InterPro" id="IPR052600">
    <property type="entry name" value="Nuc_rcpt_coact/corep"/>
</dbReference>
<keyword evidence="1" id="KW-0694">RNA-binding</keyword>